<sequence length="367" mass="41717">MLYIAFCIAFLAVTVSVVLAQTIESYTKCVQVGATSVNKFPFLNRNCISAIDGALMCTEVAECTAFTYDDLTKMCHLHQMIDTVNCDINKKNGEITFTKKIECPIDWKKLGNSCYYYENTTVLSWEDASVKTRMLHIAFCIAFFIVTVSVVLAQTIESYTICVQVGAKSVNNFPFLNRNCISAIYGALMCTEVAECTAFTYDDLTKMCHLYQMIDTVNCDINKKNGEITFTKKIECPIDWKKLGNSCYYYENTTVLSWEDASEYCISQGGYLAEVTDEAEFELVNSMINADAYIGCRHYNGKWQWTTSGKELLLTDTLWTPGEPREDECVQIWKGTKCDDTLCYNLMYFLCEKVSMFTISSSYFVLF</sequence>
<dbReference type="Gene3D" id="3.10.100.10">
    <property type="entry name" value="Mannose-Binding Protein A, subunit A"/>
    <property type="match status" value="1"/>
</dbReference>
<dbReference type="EMBL" id="UYJE01007977">
    <property type="protein sequence ID" value="VDI59703.1"/>
    <property type="molecule type" value="Genomic_DNA"/>
</dbReference>
<keyword evidence="1" id="KW-0472">Membrane</keyword>
<evidence type="ECO:0000313" key="4">
    <source>
        <dbReference type="EMBL" id="VDI59703.1"/>
    </source>
</evidence>
<dbReference type="Proteomes" id="UP000596742">
    <property type="component" value="Unassembled WGS sequence"/>
</dbReference>
<dbReference type="InterPro" id="IPR016187">
    <property type="entry name" value="CTDL_fold"/>
</dbReference>
<evidence type="ECO:0000259" key="3">
    <source>
        <dbReference type="PROSITE" id="PS50041"/>
    </source>
</evidence>
<dbReference type="SUPFAM" id="SSF56436">
    <property type="entry name" value="C-type lectin-like"/>
    <property type="match status" value="2"/>
</dbReference>
<feature type="transmembrane region" description="Helical" evidence="1">
    <location>
        <begin position="134"/>
        <end position="153"/>
    </location>
</feature>
<dbReference type="Pfam" id="PF00059">
    <property type="entry name" value="Lectin_C"/>
    <property type="match status" value="1"/>
</dbReference>
<dbReference type="InterPro" id="IPR050111">
    <property type="entry name" value="C-type_lectin/snaclec_domain"/>
</dbReference>
<evidence type="ECO:0000256" key="2">
    <source>
        <dbReference type="SAM" id="SignalP"/>
    </source>
</evidence>
<dbReference type="Pfam" id="PF00024">
    <property type="entry name" value="PAN_1"/>
    <property type="match status" value="1"/>
</dbReference>
<gene>
    <name evidence="4" type="ORF">MGAL_10B050844</name>
</gene>
<keyword evidence="5" id="KW-1185">Reference proteome</keyword>
<dbReference type="AlphaFoldDB" id="A0A8B6G721"/>
<feature type="chain" id="PRO_5032711454" description="C-type lectin domain-containing protein" evidence="2">
    <location>
        <begin position="21"/>
        <end position="367"/>
    </location>
</feature>
<keyword evidence="1" id="KW-1133">Transmembrane helix</keyword>
<feature type="signal peptide" evidence="2">
    <location>
        <begin position="1"/>
        <end position="20"/>
    </location>
</feature>
<proteinExistence type="predicted"/>
<dbReference type="SMART" id="SM00034">
    <property type="entry name" value="CLECT"/>
    <property type="match status" value="1"/>
</dbReference>
<name>A0A8B6G721_MYTGA</name>
<dbReference type="PANTHER" id="PTHR22803">
    <property type="entry name" value="MANNOSE, PHOSPHOLIPASE, LECTIN RECEPTOR RELATED"/>
    <property type="match status" value="1"/>
</dbReference>
<dbReference type="OrthoDB" id="2142683at2759"/>
<dbReference type="InterPro" id="IPR003609">
    <property type="entry name" value="Pan_app"/>
</dbReference>
<keyword evidence="1" id="KW-0812">Transmembrane</keyword>
<protein>
    <recommendedName>
        <fullName evidence="3">C-type lectin domain-containing protein</fullName>
    </recommendedName>
</protein>
<dbReference type="InterPro" id="IPR001304">
    <property type="entry name" value="C-type_lectin-like"/>
</dbReference>
<evidence type="ECO:0000256" key="1">
    <source>
        <dbReference type="SAM" id="Phobius"/>
    </source>
</evidence>
<accession>A0A8B6G721</accession>
<comment type="caution">
    <text evidence="4">The sequence shown here is derived from an EMBL/GenBank/DDBJ whole genome shotgun (WGS) entry which is preliminary data.</text>
</comment>
<dbReference type="PROSITE" id="PS50041">
    <property type="entry name" value="C_TYPE_LECTIN_2"/>
    <property type="match status" value="1"/>
</dbReference>
<reference evidence="4" key="1">
    <citation type="submission" date="2018-11" db="EMBL/GenBank/DDBJ databases">
        <authorList>
            <person name="Alioto T."/>
            <person name="Alioto T."/>
        </authorList>
    </citation>
    <scope>NUCLEOTIDE SEQUENCE</scope>
</reference>
<dbReference type="InterPro" id="IPR016186">
    <property type="entry name" value="C-type_lectin-like/link_sf"/>
</dbReference>
<keyword evidence="2" id="KW-0732">Signal</keyword>
<dbReference type="CDD" id="cd00037">
    <property type="entry name" value="CLECT"/>
    <property type="match status" value="1"/>
</dbReference>
<evidence type="ECO:0000313" key="5">
    <source>
        <dbReference type="Proteomes" id="UP000596742"/>
    </source>
</evidence>
<organism evidence="4 5">
    <name type="scientific">Mytilus galloprovincialis</name>
    <name type="common">Mediterranean mussel</name>
    <dbReference type="NCBI Taxonomy" id="29158"/>
    <lineage>
        <taxon>Eukaryota</taxon>
        <taxon>Metazoa</taxon>
        <taxon>Spiralia</taxon>
        <taxon>Lophotrochozoa</taxon>
        <taxon>Mollusca</taxon>
        <taxon>Bivalvia</taxon>
        <taxon>Autobranchia</taxon>
        <taxon>Pteriomorphia</taxon>
        <taxon>Mytilida</taxon>
        <taxon>Mytiloidea</taxon>
        <taxon>Mytilidae</taxon>
        <taxon>Mytilinae</taxon>
        <taxon>Mytilus</taxon>
    </lineage>
</organism>
<feature type="domain" description="C-type lectin" evidence="3">
    <location>
        <begin position="243"/>
        <end position="352"/>
    </location>
</feature>